<protein>
    <submittedName>
        <fullName evidence="1">Uncharacterized protein</fullName>
    </submittedName>
</protein>
<proteinExistence type="predicted"/>
<sequence>MKFNKLAKLSLAIGVSTMTLTTATYGFTEISQNNVAEAKTVPKNPKKLIKKKGTWRGTNTYKNPNIKSDTRTDRSTAAAIVSTITGGMFGTVAGGAATAAGVIQDRGTKTTYYNDYYYYKDGADKNGNIIKANVRYFYTDSSRSAKAYAGHAVSYGPVTD</sequence>
<name>A0A418ICQ8_9STAP</name>
<accession>A0A418ICQ8</accession>
<keyword evidence="2" id="KW-1185">Reference proteome</keyword>
<reference evidence="1 2" key="1">
    <citation type="journal article" date="2016" name="Front. Microbiol.">
        <title>Comprehensive Phylogenetic Analysis of Bovine Non-aureus Staphylococci Species Based on Whole-Genome Sequencing.</title>
        <authorList>
            <person name="Naushad S."/>
            <person name="Barkema H.W."/>
            <person name="Luby C."/>
            <person name="Condas L.A."/>
            <person name="Nobrega D.B."/>
            <person name="Carson D.A."/>
            <person name="De Buck J."/>
        </authorList>
    </citation>
    <scope>NUCLEOTIDE SEQUENCE [LARGE SCALE GENOMIC DNA]</scope>
    <source>
        <strain evidence="1 2">SNUC 4554</strain>
    </source>
</reference>
<gene>
    <name evidence="1" type="ORF">BU112_12325</name>
</gene>
<organism evidence="1 2">
    <name type="scientific">Staphylococcus shinii</name>
    <dbReference type="NCBI Taxonomy" id="2912228"/>
    <lineage>
        <taxon>Bacteria</taxon>
        <taxon>Bacillati</taxon>
        <taxon>Bacillota</taxon>
        <taxon>Bacilli</taxon>
        <taxon>Bacillales</taxon>
        <taxon>Staphylococcaceae</taxon>
        <taxon>Staphylococcus</taxon>
    </lineage>
</organism>
<dbReference type="Proteomes" id="UP000286317">
    <property type="component" value="Unassembled WGS sequence"/>
</dbReference>
<dbReference type="AlphaFoldDB" id="A0A418ICQ8"/>
<evidence type="ECO:0000313" key="2">
    <source>
        <dbReference type="Proteomes" id="UP000286317"/>
    </source>
</evidence>
<dbReference type="RefSeq" id="WP_107549057.1">
    <property type="nucleotide sequence ID" value="NZ_PZEI01000089.1"/>
</dbReference>
<comment type="caution">
    <text evidence="1">The sequence shown here is derived from an EMBL/GenBank/DDBJ whole genome shotgun (WGS) entry which is preliminary data.</text>
</comment>
<evidence type="ECO:0000313" key="1">
    <source>
        <dbReference type="EMBL" id="RIM97711.1"/>
    </source>
</evidence>
<dbReference type="EMBL" id="QXUF01000110">
    <property type="protein sequence ID" value="RIM97711.1"/>
    <property type="molecule type" value="Genomic_DNA"/>
</dbReference>